<keyword evidence="3" id="KW-1185">Reference proteome</keyword>
<evidence type="ECO:0000313" key="2">
    <source>
        <dbReference type="EMBL" id="KAK0644087.1"/>
    </source>
</evidence>
<name>A0AA39Y155_9PEZI</name>
<keyword evidence="2" id="KW-0489">Methyltransferase</keyword>
<dbReference type="AlphaFoldDB" id="A0AA39Y155"/>
<proteinExistence type="predicted"/>
<evidence type="ECO:0000259" key="1">
    <source>
        <dbReference type="Pfam" id="PF08241"/>
    </source>
</evidence>
<dbReference type="CDD" id="cd02440">
    <property type="entry name" value="AdoMet_MTases"/>
    <property type="match status" value="1"/>
</dbReference>
<organism evidence="2 3">
    <name type="scientific">Cercophora newfieldiana</name>
    <dbReference type="NCBI Taxonomy" id="92897"/>
    <lineage>
        <taxon>Eukaryota</taxon>
        <taxon>Fungi</taxon>
        <taxon>Dikarya</taxon>
        <taxon>Ascomycota</taxon>
        <taxon>Pezizomycotina</taxon>
        <taxon>Sordariomycetes</taxon>
        <taxon>Sordariomycetidae</taxon>
        <taxon>Sordariales</taxon>
        <taxon>Lasiosphaeriaceae</taxon>
        <taxon>Cercophora</taxon>
    </lineage>
</organism>
<dbReference type="GO" id="GO:0032259">
    <property type="term" value="P:methylation"/>
    <property type="evidence" value="ECO:0007669"/>
    <property type="project" value="UniProtKB-KW"/>
</dbReference>
<evidence type="ECO:0000313" key="3">
    <source>
        <dbReference type="Proteomes" id="UP001174936"/>
    </source>
</evidence>
<sequence>MSSSLDAESLSAWNVIAPYWDDTIGKDGNKYWRLLQEPSLSRLLGPNLAKPGCRALDLATGNGLCARWLAGRGAKVYATDGSEVMVGIAKGRSEGCGIEFGVLDVTSKEGWEGFLEGEGREPFDIVLMNMAIMDVGDIEPLAAALPKLLQKGGTFVATILHPVFFTSNAAKSITIDFDPETGEQRVVRSKVITEYMSVAPAKGVAHIGQPKKQICWHRPIGELYTTFFKAGLVLDGMEELAFTEADGNEERVDSSANYTQLPALLAFRLRISSA</sequence>
<dbReference type="SUPFAM" id="SSF53335">
    <property type="entry name" value="S-adenosyl-L-methionine-dependent methyltransferases"/>
    <property type="match status" value="1"/>
</dbReference>
<keyword evidence="2" id="KW-0808">Transferase</keyword>
<dbReference type="GO" id="GO:0008757">
    <property type="term" value="F:S-adenosylmethionine-dependent methyltransferase activity"/>
    <property type="evidence" value="ECO:0007669"/>
    <property type="project" value="InterPro"/>
</dbReference>
<reference evidence="2" key="1">
    <citation type="submission" date="2023-06" db="EMBL/GenBank/DDBJ databases">
        <title>Genome-scale phylogeny and comparative genomics of the fungal order Sordariales.</title>
        <authorList>
            <consortium name="Lawrence Berkeley National Laboratory"/>
            <person name="Hensen N."/>
            <person name="Bonometti L."/>
            <person name="Westerberg I."/>
            <person name="Brannstrom I.O."/>
            <person name="Guillou S."/>
            <person name="Cros-Aarteil S."/>
            <person name="Calhoun S."/>
            <person name="Haridas S."/>
            <person name="Kuo A."/>
            <person name="Mondo S."/>
            <person name="Pangilinan J."/>
            <person name="Riley R."/>
            <person name="Labutti K."/>
            <person name="Andreopoulos B."/>
            <person name="Lipzen A."/>
            <person name="Chen C."/>
            <person name="Yanf M."/>
            <person name="Daum C."/>
            <person name="Ng V."/>
            <person name="Clum A."/>
            <person name="Steindorff A."/>
            <person name="Ohm R."/>
            <person name="Martin F."/>
            <person name="Silar P."/>
            <person name="Natvig D."/>
            <person name="Lalanne C."/>
            <person name="Gautier V."/>
            <person name="Ament-Velasquez S.L."/>
            <person name="Kruys A."/>
            <person name="Hutchinson M.I."/>
            <person name="Powell A.J."/>
            <person name="Barry K."/>
            <person name="Miller A.N."/>
            <person name="Grigoriev I.V."/>
            <person name="Debuchy R."/>
            <person name="Gladieux P."/>
            <person name="Thoren M.H."/>
            <person name="Johannesson H."/>
        </authorList>
    </citation>
    <scope>NUCLEOTIDE SEQUENCE</scope>
    <source>
        <strain evidence="2">SMH2532-1</strain>
    </source>
</reference>
<dbReference type="Proteomes" id="UP001174936">
    <property type="component" value="Unassembled WGS sequence"/>
</dbReference>
<dbReference type="Pfam" id="PF08241">
    <property type="entry name" value="Methyltransf_11"/>
    <property type="match status" value="1"/>
</dbReference>
<comment type="caution">
    <text evidence="2">The sequence shown here is derived from an EMBL/GenBank/DDBJ whole genome shotgun (WGS) entry which is preliminary data.</text>
</comment>
<protein>
    <submittedName>
        <fullName evidence="2">S-adenosyl-L-methionine-dependent methyltransferase</fullName>
    </submittedName>
</protein>
<accession>A0AA39Y155</accession>
<dbReference type="InterPro" id="IPR029063">
    <property type="entry name" value="SAM-dependent_MTases_sf"/>
</dbReference>
<dbReference type="InterPro" id="IPR013216">
    <property type="entry name" value="Methyltransf_11"/>
</dbReference>
<dbReference type="Gene3D" id="3.40.50.150">
    <property type="entry name" value="Vaccinia Virus protein VP39"/>
    <property type="match status" value="1"/>
</dbReference>
<feature type="domain" description="Methyltransferase type 11" evidence="1">
    <location>
        <begin position="56"/>
        <end position="156"/>
    </location>
</feature>
<gene>
    <name evidence="2" type="ORF">B0T16DRAFT_438303</name>
</gene>
<dbReference type="EMBL" id="JAULSV010000005">
    <property type="protein sequence ID" value="KAK0644087.1"/>
    <property type="molecule type" value="Genomic_DNA"/>
</dbReference>